<dbReference type="Proteomes" id="UP000217507">
    <property type="component" value="Chromosome"/>
</dbReference>
<proteinExistence type="predicted"/>
<sequence length="71" mass="8338">MALVSILCGEYYEKYPEESQSRFDLQANLKFIRLTHEKEISRLWIRVYGIGIQGYKCLKPLHPDSTDNLFA</sequence>
<name>A0A1Z4KTA9_ANAVA</name>
<organism evidence="1 2">
    <name type="scientific">Trichormus variabilis NIES-23</name>
    <dbReference type="NCBI Taxonomy" id="1973479"/>
    <lineage>
        <taxon>Bacteria</taxon>
        <taxon>Bacillati</taxon>
        <taxon>Cyanobacteriota</taxon>
        <taxon>Cyanophyceae</taxon>
        <taxon>Nostocales</taxon>
        <taxon>Nostocaceae</taxon>
        <taxon>Trichormus</taxon>
    </lineage>
</organism>
<dbReference type="EMBL" id="AP018216">
    <property type="protein sequence ID" value="BAY72250.1"/>
    <property type="molecule type" value="Genomic_DNA"/>
</dbReference>
<dbReference type="AlphaFoldDB" id="A0A1Z4KTA9"/>
<protein>
    <submittedName>
        <fullName evidence="1">Uncharacterized protein</fullName>
    </submittedName>
</protein>
<evidence type="ECO:0000313" key="2">
    <source>
        <dbReference type="Proteomes" id="UP000217507"/>
    </source>
</evidence>
<evidence type="ECO:0000313" key="1">
    <source>
        <dbReference type="EMBL" id="BAY72250.1"/>
    </source>
</evidence>
<accession>A0A1Z4KTA9</accession>
<reference evidence="1 2" key="1">
    <citation type="submission" date="2017-06" db="EMBL/GenBank/DDBJ databases">
        <title>Genome sequencing of cyanobaciteial culture collection at National Institute for Environmental Studies (NIES).</title>
        <authorList>
            <person name="Hirose Y."/>
            <person name="Shimura Y."/>
            <person name="Fujisawa T."/>
            <person name="Nakamura Y."/>
            <person name="Kawachi M."/>
        </authorList>
    </citation>
    <scope>NUCLEOTIDE SEQUENCE [LARGE SCALE GENOMIC DNA]</scope>
    <source>
        <strain evidence="1 2">NIES-23</strain>
    </source>
</reference>
<gene>
    <name evidence="1" type="ORF">NIES23_50740</name>
</gene>